<dbReference type="AlphaFoldDB" id="A0A8B5VY92"/>
<comment type="caution">
    <text evidence="1">The sequence shown here is derived from an EMBL/GenBank/DDBJ whole genome shotgun (WGS) entry which is preliminary data.</text>
</comment>
<accession>A0A8B5VY92</accession>
<gene>
    <name evidence="1" type="ORF">AUF17_19160</name>
</gene>
<evidence type="ECO:0000313" key="2">
    <source>
        <dbReference type="Proteomes" id="UP000316316"/>
    </source>
</evidence>
<proteinExistence type="predicted"/>
<dbReference type="RefSeq" id="WP_016178717.1">
    <property type="nucleotide sequence ID" value="NZ_CAAKOC010000232.1"/>
</dbReference>
<sequence>MSVILIVTILFNLFAIGTIVIRPRLFHTKLFKPMVHNFKLSLIPVVILVGTILTQLFISWLGAVLQSNLVTSISLAVLVIGLIAWFLFLPNSGYLITELNLTHREVDKVEVPIWYDIISVLSLAISGVLNTALNILLLQFLVIIYIDPQTINQINTPLFWTLTGLIFLLLSFGIYLGRYIRFNTWDLLHPRTFVKKLVDHFSISKNRRDGFLFTLLYGIFLAMFYALTFLNPLLQLIRQGK</sequence>
<name>A0A8B5VY92_ENTAV</name>
<dbReference type="InterPro" id="IPR009793">
    <property type="entry name" value="DUF1361"/>
</dbReference>
<dbReference type="Proteomes" id="UP000316316">
    <property type="component" value="Unassembled WGS sequence"/>
</dbReference>
<protein>
    <submittedName>
        <fullName evidence="1">DUF1361 domain-containing protein</fullName>
    </submittedName>
</protein>
<dbReference type="Pfam" id="PF07099">
    <property type="entry name" value="DUF1361"/>
    <property type="match status" value="1"/>
</dbReference>
<dbReference type="EMBL" id="PDXQ01000002">
    <property type="protein sequence ID" value="TRZ28829.1"/>
    <property type="molecule type" value="Genomic_DNA"/>
</dbReference>
<organism evidence="1 2">
    <name type="scientific">Enterococcus avium</name>
    <name type="common">Streptococcus avium</name>
    <dbReference type="NCBI Taxonomy" id="33945"/>
    <lineage>
        <taxon>Bacteria</taxon>
        <taxon>Bacillati</taxon>
        <taxon>Bacillota</taxon>
        <taxon>Bacilli</taxon>
        <taxon>Lactobacillales</taxon>
        <taxon>Enterococcaceae</taxon>
        <taxon>Enterococcus</taxon>
    </lineage>
</organism>
<reference evidence="1 2" key="1">
    <citation type="submission" date="2017-10" db="EMBL/GenBank/DDBJ databases">
        <title>FDA dAtabase for Regulatory Grade micrObial Sequences (FDA-ARGOS): Supporting development and validation of Infectious Disease Dx tests.</title>
        <authorList>
            <person name="Campos J."/>
            <person name="Goldberg B."/>
            <person name="Tallon L.J."/>
            <person name="Sadzewicz L."/>
            <person name="Sengamalay N."/>
            <person name="Ott S."/>
            <person name="Godinez A."/>
            <person name="Nagaraj S."/>
            <person name="Vyas G."/>
            <person name="Aluvathingal J."/>
            <person name="Nadendla S."/>
            <person name="Geyer C."/>
            <person name="Nandy P."/>
            <person name="Hobson J."/>
            <person name="Sichtig H."/>
        </authorList>
    </citation>
    <scope>NUCLEOTIDE SEQUENCE [LARGE SCALE GENOMIC DNA]</scope>
    <source>
        <strain evidence="1 2">FDAARGOS_185</strain>
    </source>
</reference>
<evidence type="ECO:0000313" key="1">
    <source>
        <dbReference type="EMBL" id="TRZ28829.1"/>
    </source>
</evidence>